<dbReference type="RefSeq" id="WP_131279003.1">
    <property type="nucleotide sequence ID" value="NZ_JBHSLR010000009.1"/>
</dbReference>
<gene>
    <name evidence="2" type="ORF">EZJ44_00365</name>
</gene>
<sequence length="326" mass="35988">MGKESWTLVVGAGGLLGRALVKSLRHENTKLVIAKNLPWHDSDLVLRRLADTLSEIFPDDDKRDDRSRTEWTIMWCAGAGTTGTTAEALNKETTLFHDFVELLRQQYPERLKDLTFFYASSAGGVYAGAGNPPFTEHTQPVPLAPYGFAKLKCENAVASLTEYRATIAIGRIANLYGPGQNISKPQGLVSQLCLAYHQGTFNKIFVSLDTLRDYIFTDDAAKLILRLIETAQREARGKSTVKIICSGHSLSIAELIGTAKAIFKRKLPYLQVVTNQTSFQARDLRLCSVVYPEIDRIALMPFAAGFALTNADIGSRFRILGSSNIQ</sequence>
<dbReference type="Proteomes" id="UP000293036">
    <property type="component" value="Unassembled WGS sequence"/>
</dbReference>
<dbReference type="SUPFAM" id="SSF51735">
    <property type="entry name" value="NAD(P)-binding Rossmann-fold domains"/>
    <property type="match status" value="1"/>
</dbReference>
<organism evidence="2 3">
    <name type="scientific">Arcanobacterium bovis</name>
    <dbReference type="NCBI Taxonomy" id="2529275"/>
    <lineage>
        <taxon>Bacteria</taxon>
        <taxon>Bacillati</taxon>
        <taxon>Actinomycetota</taxon>
        <taxon>Actinomycetes</taxon>
        <taxon>Actinomycetales</taxon>
        <taxon>Actinomycetaceae</taxon>
        <taxon>Arcanobacterium</taxon>
    </lineage>
</organism>
<feature type="domain" description="NAD-dependent epimerase/dehydratase" evidence="1">
    <location>
        <begin position="8"/>
        <end position="236"/>
    </location>
</feature>
<dbReference type="PANTHER" id="PTHR43245">
    <property type="entry name" value="BIFUNCTIONAL POLYMYXIN RESISTANCE PROTEIN ARNA"/>
    <property type="match status" value="1"/>
</dbReference>
<dbReference type="AlphaFoldDB" id="A0A4Q9V3D4"/>
<evidence type="ECO:0000313" key="3">
    <source>
        <dbReference type="Proteomes" id="UP000293036"/>
    </source>
</evidence>
<dbReference type="InterPro" id="IPR001509">
    <property type="entry name" value="Epimerase_deHydtase"/>
</dbReference>
<dbReference type="OrthoDB" id="9779041at2"/>
<dbReference type="Gene3D" id="3.40.50.720">
    <property type="entry name" value="NAD(P)-binding Rossmann-like Domain"/>
    <property type="match status" value="1"/>
</dbReference>
<dbReference type="Pfam" id="PF01370">
    <property type="entry name" value="Epimerase"/>
    <property type="match status" value="1"/>
</dbReference>
<dbReference type="CDD" id="cd08946">
    <property type="entry name" value="SDR_e"/>
    <property type="match status" value="1"/>
</dbReference>
<evidence type="ECO:0000313" key="2">
    <source>
        <dbReference type="EMBL" id="TBW23632.1"/>
    </source>
</evidence>
<dbReference type="PANTHER" id="PTHR43245:SF13">
    <property type="entry name" value="UDP-D-APIOSE_UDP-D-XYLOSE SYNTHASE 2"/>
    <property type="match status" value="1"/>
</dbReference>
<accession>A0A4Q9V3D4</accession>
<keyword evidence="3" id="KW-1185">Reference proteome</keyword>
<evidence type="ECO:0000259" key="1">
    <source>
        <dbReference type="Pfam" id="PF01370"/>
    </source>
</evidence>
<name>A0A4Q9V3D4_9ACTO</name>
<protein>
    <submittedName>
        <fullName evidence="2">NAD(P)-dependent oxidoreductase</fullName>
    </submittedName>
</protein>
<dbReference type="EMBL" id="SJDT01000001">
    <property type="protein sequence ID" value="TBW23632.1"/>
    <property type="molecule type" value="Genomic_DNA"/>
</dbReference>
<comment type="caution">
    <text evidence="2">The sequence shown here is derived from an EMBL/GenBank/DDBJ whole genome shotgun (WGS) entry which is preliminary data.</text>
</comment>
<dbReference type="InterPro" id="IPR050177">
    <property type="entry name" value="Lipid_A_modif_metabolic_enz"/>
</dbReference>
<reference evidence="2 3" key="1">
    <citation type="submission" date="2019-02" db="EMBL/GenBank/DDBJ databases">
        <title>Arcanobacterium bovis sp. nov., isolated from the milk of a cow with mastitis.</title>
        <authorList>
            <person name="Sammra O."/>
            <person name="Foster G."/>
            <person name="Hassan A."/>
            <person name="Alssahen M."/>
            <person name="Laemmler C."/>
            <person name="Borowiak M."/>
            <person name="Malorny B."/>
            <person name="Abdulmawjood A."/>
        </authorList>
    </citation>
    <scope>NUCLEOTIDE SEQUENCE [LARGE SCALE GENOMIC DNA]</scope>
    <source>
        <strain evidence="2 3">C605018/01/1</strain>
    </source>
</reference>
<dbReference type="InterPro" id="IPR036291">
    <property type="entry name" value="NAD(P)-bd_dom_sf"/>
</dbReference>
<proteinExistence type="predicted"/>